<feature type="active site" description="Proton donor" evidence="9">
    <location>
        <position position="168"/>
    </location>
</feature>
<keyword evidence="8" id="KW-0624">Polysaccharide degradation</keyword>
<evidence type="ECO:0000313" key="13">
    <source>
        <dbReference type="EMBL" id="TCV93408.1"/>
    </source>
</evidence>
<feature type="binding site" evidence="10">
    <location>
        <begin position="411"/>
        <end position="412"/>
    </location>
    <ligand>
        <name>substrate</name>
    </ligand>
</feature>
<evidence type="ECO:0000256" key="3">
    <source>
        <dbReference type="ARBA" id="ARBA00012744"/>
    </source>
</evidence>
<sequence>MSVNELRFPRNFLWGVSTSAYQIEGALGEDGRGPSIWDTFCSESGRIANDDTAGTACDHYRRYPEDVALMATLGVDAYRFSIAWSRIQPNGRGAANPKGLDFYSRLVDELLAKGVDPTPTLFHWDLPQALQDAGGWFNRDTTDRFAEFARIVAERLGDRVSRWITHNETFEHTVLGHAIGTHAPGRQLGLDIFPVVHHLLLSHGKAVQVLRAALPAGSRIGIAQSMARTRPASGRIRDRWAAHLLEILHLRMHTDPLLLGRYPVELRLLGVDKSALLANDLATIAQPLDFLGVNFYNPQYVRGGPKGGVVPIEAAEPPAHLERTEMGWPVDADGFSELLLYLRKRYGARLPPILITENGAAFPDIVDAQGRIDDPRRIAYLQAHLQALRRAMDAGVDVRGYFVWSLLDNFEWAEGYRPRFGLVHVDYATQKRTPKASFDWYRHLIAVQR</sequence>
<evidence type="ECO:0000256" key="6">
    <source>
        <dbReference type="ARBA" id="ARBA00023277"/>
    </source>
</evidence>
<dbReference type="InterPro" id="IPR018120">
    <property type="entry name" value="Glyco_hydro_1_AS"/>
</dbReference>
<accession>A0A4R3YPB5</accession>
<dbReference type="PRINTS" id="PR00131">
    <property type="entry name" value="GLHYDRLASE1"/>
</dbReference>
<feature type="binding site" evidence="10">
    <location>
        <position position="167"/>
    </location>
    <ligand>
        <name>substrate</name>
    </ligand>
</feature>
<dbReference type="OrthoDB" id="9765195at2"/>
<keyword evidence="14" id="KW-1185">Reference proteome</keyword>
<dbReference type="InterPro" id="IPR017853">
    <property type="entry name" value="GH"/>
</dbReference>
<dbReference type="Proteomes" id="UP000295645">
    <property type="component" value="Unassembled WGS sequence"/>
</dbReference>
<evidence type="ECO:0000256" key="11">
    <source>
        <dbReference type="PROSITE-ProRule" id="PRU10055"/>
    </source>
</evidence>
<dbReference type="PROSITE" id="PS00653">
    <property type="entry name" value="GLYCOSYL_HYDROL_F1_2"/>
    <property type="match status" value="1"/>
</dbReference>
<dbReference type="InterPro" id="IPR017736">
    <property type="entry name" value="Glyco_hydro_1_beta-glucosidase"/>
</dbReference>
<evidence type="ECO:0000256" key="8">
    <source>
        <dbReference type="ARBA" id="ARBA00023326"/>
    </source>
</evidence>
<evidence type="ECO:0000256" key="10">
    <source>
        <dbReference type="PIRSR" id="PIRSR617736-2"/>
    </source>
</evidence>
<keyword evidence="4 12" id="KW-0378">Hydrolase</keyword>
<dbReference type="EC" id="3.2.1.21" evidence="3 12"/>
<dbReference type="GO" id="GO:0030245">
    <property type="term" value="P:cellulose catabolic process"/>
    <property type="evidence" value="ECO:0007669"/>
    <property type="project" value="UniProtKB-KW"/>
</dbReference>
<feature type="active site" description="Nucleophile" evidence="9 11">
    <location>
        <position position="357"/>
    </location>
</feature>
<dbReference type="GO" id="GO:0005829">
    <property type="term" value="C:cytosol"/>
    <property type="evidence" value="ECO:0007669"/>
    <property type="project" value="TreeGrafter"/>
</dbReference>
<evidence type="ECO:0000256" key="12">
    <source>
        <dbReference type="RuleBase" id="RU361175"/>
    </source>
</evidence>
<feature type="binding site" evidence="10">
    <location>
        <position position="22"/>
    </location>
    <ligand>
        <name>substrate</name>
    </ligand>
</feature>
<evidence type="ECO:0000256" key="5">
    <source>
        <dbReference type="ARBA" id="ARBA00023001"/>
    </source>
</evidence>
<dbReference type="SUPFAM" id="SSF51445">
    <property type="entry name" value="(Trans)glycosidases"/>
    <property type="match status" value="1"/>
</dbReference>
<feature type="binding site" evidence="10">
    <location>
        <position position="296"/>
    </location>
    <ligand>
        <name>substrate</name>
    </ligand>
</feature>
<dbReference type="FunFam" id="3.20.20.80:FF:000004">
    <property type="entry name" value="Beta-glucosidase 6-phospho-beta-glucosidase"/>
    <property type="match status" value="1"/>
</dbReference>
<evidence type="ECO:0000256" key="7">
    <source>
        <dbReference type="ARBA" id="ARBA00023295"/>
    </source>
</evidence>
<proteinExistence type="inferred from homology"/>
<dbReference type="Gene3D" id="3.20.20.80">
    <property type="entry name" value="Glycosidases"/>
    <property type="match status" value="1"/>
</dbReference>
<dbReference type="PANTHER" id="PTHR10353">
    <property type="entry name" value="GLYCOSYL HYDROLASE"/>
    <property type="match status" value="1"/>
</dbReference>
<dbReference type="GO" id="GO:0008422">
    <property type="term" value="F:beta-glucosidase activity"/>
    <property type="evidence" value="ECO:0007669"/>
    <property type="project" value="UniProtKB-EC"/>
</dbReference>
<evidence type="ECO:0000256" key="2">
    <source>
        <dbReference type="ARBA" id="ARBA00010838"/>
    </source>
</evidence>
<reference evidence="13 14" key="1">
    <citation type="submission" date="2019-03" db="EMBL/GenBank/DDBJ databases">
        <title>Above-ground endophytic microbial communities from plants in different locations in the United States.</title>
        <authorList>
            <person name="Frank C."/>
        </authorList>
    </citation>
    <scope>NUCLEOTIDE SEQUENCE [LARGE SCALE GENOMIC DNA]</scope>
    <source>
        <strain evidence="13 14">LP_13_YM</strain>
    </source>
</reference>
<evidence type="ECO:0000256" key="9">
    <source>
        <dbReference type="PIRSR" id="PIRSR617736-1"/>
    </source>
</evidence>
<dbReference type="InterPro" id="IPR033132">
    <property type="entry name" value="GH_1_N_CS"/>
</dbReference>
<feature type="binding site" evidence="10">
    <location>
        <position position="404"/>
    </location>
    <ligand>
        <name>substrate</name>
    </ligand>
</feature>
<evidence type="ECO:0000313" key="14">
    <source>
        <dbReference type="Proteomes" id="UP000295645"/>
    </source>
</evidence>
<comment type="caution">
    <text evidence="13">The sequence shown here is derived from an EMBL/GenBank/DDBJ whole genome shotgun (WGS) entry which is preliminary data.</text>
</comment>
<dbReference type="PANTHER" id="PTHR10353:SF36">
    <property type="entry name" value="LP05116P"/>
    <property type="match status" value="1"/>
</dbReference>
<dbReference type="PROSITE" id="PS00572">
    <property type="entry name" value="GLYCOSYL_HYDROL_F1_1"/>
    <property type="match status" value="1"/>
</dbReference>
<dbReference type="AlphaFoldDB" id="A0A4R3YPB5"/>
<dbReference type="NCBIfam" id="TIGR03356">
    <property type="entry name" value="BGL"/>
    <property type="match status" value="1"/>
</dbReference>
<evidence type="ECO:0000256" key="1">
    <source>
        <dbReference type="ARBA" id="ARBA00000448"/>
    </source>
</evidence>
<keyword evidence="6" id="KW-0119">Carbohydrate metabolism</keyword>
<protein>
    <recommendedName>
        <fullName evidence="3 12">Beta-glucosidase</fullName>
        <ecNumber evidence="3 12">3.2.1.21</ecNumber>
    </recommendedName>
</protein>
<dbReference type="RefSeq" id="WP_132145177.1">
    <property type="nucleotide sequence ID" value="NZ_SMCS01000005.1"/>
</dbReference>
<feature type="binding site" evidence="10">
    <location>
        <position position="123"/>
    </location>
    <ligand>
        <name>substrate</name>
    </ligand>
</feature>
<dbReference type="Pfam" id="PF00232">
    <property type="entry name" value="Glyco_hydro_1"/>
    <property type="match status" value="1"/>
</dbReference>
<evidence type="ECO:0000256" key="4">
    <source>
        <dbReference type="ARBA" id="ARBA00022801"/>
    </source>
</evidence>
<name>A0A4R3YPB5_9GAMM</name>
<comment type="catalytic activity">
    <reaction evidence="1 12">
        <text>Hydrolysis of terminal, non-reducing beta-D-glucosyl residues with release of beta-D-glucose.</text>
        <dbReference type="EC" id="3.2.1.21"/>
    </reaction>
</comment>
<keyword evidence="5" id="KW-0136">Cellulose degradation</keyword>
<comment type="similarity">
    <text evidence="2 12">Belongs to the glycosyl hydrolase 1 family.</text>
</comment>
<dbReference type="EMBL" id="SMCS01000005">
    <property type="protein sequence ID" value="TCV93408.1"/>
    <property type="molecule type" value="Genomic_DNA"/>
</dbReference>
<keyword evidence="7 12" id="KW-0326">Glycosidase</keyword>
<gene>
    <name evidence="13" type="ORF">EC912_105269</name>
</gene>
<dbReference type="InterPro" id="IPR001360">
    <property type="entry name" value="Glyco_hydro_1"/>
</dbReference>
<organism evidence="13 14">
    <name type="scientific">Luteibacter rhizovicinus</name>
    <dbReference type="NCBI Taxonomy" id="242606"/>
    <lineage>
        <taxon>Bacteria</taxon>
        <taxon>Pseudomonadati</taxon>
        <taxon>Pseudomonadota</taxon>
        <taxon>Gammaproteobacteria</taxon>
        <taxon>Lysobacterales</taxon>
        <taxon>Rhodanobacteraceae</taxon>
        <taxon>Luteibacter</taxon>
    </lineage>
</organism>